<keyword evidence="3" id="KW-1185">Reference proteome</keyword>
<reference evidence="2" key="1">
    <citation type="submission" date="2025-08" db="UniProtKB">
        <authorList>
            <consortium name="Ensembl"/>
        </authorList>
    </citation>
    <scope>IDENTIFICATION</scope>
</reference>
<evidence type="ECO:0000313" key="2">
    <source>
        <dbReference type="Ensembl" id="ENSCCEP00000000350.1"/>
    </source>
</evidence>
<dbReference type="InterPro" id="IPR029168">
    <property type="entry name" value="REC114L"/>
</dbReference>
<dbReference type="Ensembl" id="ENSCCET00000000681.1">
    <property type="protein sequence ID" value="ENSCCEP00000000350.1"/>
    <property type="gene ID" value="ENSCCEG00000000501.1"/>
</dbReference>
<reference evidence="2" key="2">
    <citation type="submission" date="2025-09" db="UniProtKB">
        <authorList>
            <consortium name="Ensembl"/>
        </authorList>
    </citation>
    <scope>IDENTIFICATION</scope>
</reference>
<dbReference type="Proteomes" id="UP000694410">
    <property type="component" value="Unplaced"/>
</dbReference>
<dbReference type="PANTHER" id="PTHR34921:SF1">
    <property type="entry name" value="MEIOTIC RECOMBINATION PROTEIN REC114"/>
    <property type="match status" value="1"/>
</dbReference>
<dbReference type="Pfam" id="PF15165">
    <property type="entry name" value="REC114-like"/>
    <property type="match status" value="1"/>
</dbReference>
<name>A0A8C0U0F3_CYACU</name>
<gene>
    <name evidence="2" type="primary">REC114</name>
</gene>
<feature type="compositionally biased region" description="Low complexity" evidence="1">
    <location>
        <begin position="34"/>
        <end position="46"/>
    </location>
</feature>
<dbReference type="PANTHER" id="PTHR34921">
    <property type="entry name" value="MEIOTIC RECOMBINATION PROTEIN REC114"/>
    <property type="match status" value="1"/>
</dbReference>
<feature type="region of interest" description="Disordered" evidence="1">
    <location>
        <begin position="34"/>
        <end position="69"/>
    </location>
</feature>
<sequence length="315" mass="34413">MQREPPPPRADWRTIPATRSLRLPIGSCFPPSSRALAAAAPQSSQSGMAEAAGGGCGSEPGLASAPGSAGDTSLLGGATVWPLKRYGRFLPPKDGDDEGQNTSWKVFESNEESGPLVLTIVESGHFFISQERTVLEGFSLIDSHKWLKIVRRAECLLLQAQAKNECRMFRVQFGGSSKEEVQEHCCSCVQKLSEYIPVQGAEEQSQQLCHGTSQDTQGMDTEHAPDEPLPDSCTSLGERRSVAQLTQVKNKHLQSENKLSHSIFHLGNAFPEHWDTIICTSKTLHLCNDPEPGNLQQNKVFGGVITPFEWEQMTG</sequence>
<accession>A0A8C0U0F3</accession>
<organism evidence="2 3">
    <name type="scientific">Cyanistes caeruleus</name>
    <name type="common">Eurasian blue tit</name>
    <name type="synonym">Parus caeruleus</name>
    <dbReference type="NCBI Taxonomy" id="156563"/>
    <lineage>
        <taxon>Eukaryota</taxon>
        <taxon>Metazoa</taxon>
        <taxon>Chordata</taxon>
        <taxon>Craniata</taxon>
        <taxon>Vertebrata</taxon>
        <taxon>Euteleostomi</taxon>
        <taxon>Archelosauria</taxon>
        <taxon>Archosauria</taxon>
        <taxon>Dinosauria</taxon>
        <taxon>Saurischia</taxon>
        <taxon>Theropoda</taxon>
        <taxon>Coelurosauria</taxon>
        <taxon>Aves</taxon>
        <taxon>Neognathae</taxon>
        <taxon>Neoaves</taxon>
        <taxon>Telluraves</taxon>
        <taxon>Australaves</taxon>
        <taxon>Passeriformes</taxon>
        <taxon>Paridae</taxon>
        <taxon>Cyanistes</taxon>
    </lineage>
</organism>
<feature type="compositionally biased region" description="Polar residues" evidence="1">
    <location>
        <begin position="206"/>
        <end position="219"/>
    </location>
</feature>
<proteinExistence type="predicted"/>
<evidence type="ECO:0000256" key="1">
    <source>
        <dbReference type="SAM" id="MobiDB-lite"/>
    </source>
</evidence>
<dbReference type="AlphaFoldDB" id="A0A8C0U0F3"/>
<evidence type="ECO:0000313" key="3">
    <source>
        <dbReference type="Proteomes" id="UP000694410"/>
    </source>
</evidence>
<feature type="region of interest" description="Disordered" evidence="1">
    <location>
        <begin position="206"/>
        <end position="229"/>
    </location>
</feature>
<protein>
    <submittedName>
        <fullName evidence="2">REC114 meiotic recombination protein</fullName>
    </submittedName>
</protein>